<reference evidence="4 5" key="1">
    <citation type="journal article" date="2013" name="BMC Genomics">
        <title>The miniature genome of a carnivorous plant Genlisea aurea contains a low number of genes and short non-coding sequences.</title>
        <authorList>
            <person name="Leushkin E.V."/>
            <person name="Sutormin R.A."/>
            <person name="Nabieva E.R."/>
            <person name="Penin A.A."/>
            <person name="Kondrashov A.S."/>
            <person name="Logacheva M.D."/>
        </authorList>
    </citation>
    <scope>NUCLEOTIDE SEQUENCE [LARGE SCALE GENOMIC DNA]</scope>
</reference>
<evidence type="ECO:0000256" key="2">
    <source>
        <dbReference type="ARBA" id="ARBA00023242"/>
    </source>
</evidence>
<evidence type="ECO:0000256" key="1">
    <source>
        <dbReference type="ARBA" id="ARBA00004123"/>
    </source>
</evidence>
<comment type="subcellular location">
    <subcellularLocation>
        <location evidence="1">Nucleus</location>
    </subcellularLocation>
</comment>
<dbReference type="InterPro" id="IPR006910">
    <property type="entry name" value="Rad21_Rec8_N"/>
</dbReference>
<gene>
    <name evidence="4" type="ORF">M569_08755</name>
</gene>
<dbReference type="PANTHER" id="PTHR12585">
    <property type="entry name" value="SCC1 / RAD21 FAMILY MEMBER"/>
    <property type="match status" value="1"/>
</dbReference>
<keyword evidence="2" id="KW-0539">Nucleus</keyword>
<dbReference type="GO" id="GO:0005634">
    <property type="term" value="C:nucleus"/>
    <property type="evidence" value="ECO:0007669"/>
    <property type="project" value="UniProtKB-SubCell"/>
</dbReference>
<evidence type="ECO:0000313" key="5">
    <source>
        <dbReference type="Proteomes" id="UP000015453"/>
    </source>
</evidence>
<evidence type="ECO:0000259" key="3">
    <source>
        <dbReference type="Pfam" id="PF04825"/>
    </source>
</evidence>
<dbReference type="GO" id="GO:0003682">
    <property type="term" value="F:chromatin binding"/>
    <property type="evidence" value="ECO:0007669"/>
    <property type="project" value="TreeGrafter"/>
</dbReference>
<dbReference type="Proteomes" id="UP000015453">
    <property type="component" value="Unassembled WGS sequence"/>
</dbReference>
<name>S8E161_9LAMI</name>
<evidence type="ECO:0000313" key="4">
    <source>
        <dbReference type="EMBL" id="EPS66022.1"/>
    </source>
</evidence>
<dbReference type="InterPro" id="IPR039781">
    <property type="entry name" value="Rad21/Rec8-like"/>
</dbReference>
<keyword evidence="5" id="KW-1185">Reference proteome</keyword>
<feature type="domain" description="Rad21/Rec8-like protein N-terminal" evidence="3">
    <location>
        <begin position="1"/>
        <end position="74"/>
    </location>
</feature>
<dbReference type="GO" id="GO:0008278">
    <property type="term" value="C:cohesin complex"/>
    <property type="evidence" value="ECO:0007669"/>
    <property type="project" value="InterPro"/>
</dbReference>
<organism evidence="4 5">
    <name type="scientific">Genlisea aurea</name>
    <dbReference type="NCBI Taxonomy" id="192259"/>
    <lineage>
        <taxon>Eukaryota</taxon>
        <taxon>Viridiplantae</taxon>
        <taxon>Streptophyta</taxon>
        <taxon>Embryophyta</taxon>
        <taxon>Tracheophyta</taxon>
        <taxon>Spermatophyta</taxon>
        <taxon>Magnoliopsida</taxon>
        <taxon>eudicotyledons</taxon>
        <taxon>Gunneridae</taxon>
        <taxon>Pentapetalae</taxon>
        <taxon>asterids</taxon>
        <taxon>lamiids</taxon>
        <taxon>Lamiales</taxon>
        <taxon>Lentibulariaceae</taxon>
        <taxon>Genlisea</taxon>
    </lineage>
</organism>
<feature type="non-terminal residue" evidence="4">
    <location>
        <position position="74"/>
    </location>
</feature>
<sequence>MFYSKDLLARKTPLGQIWMAATKGGKISRRKLSKLNIEKICEEIMNPPVPLSLRLQGILMSGAVIVHEKKVKLL</sequence>
<dbReference type="AlphaFoldDB" id="S8E161"/>
<dbReference type="GO" id="GO:0051754">
    <property type="term" value="P:meiotic sister chromatid cohesion, centromeric"/>
    <property type="evidence" value="ECO:0007669"/>
    <property type="project" value="TreeGrafter"/>
</dbReference>
<accession>S8E161</accession>
<dbReference type="EMBL" id="AUSU01003907">
    <property type="protein sequence ID" value="EPS66022.1"/>
    <property type="molecule type" value="Genomic_DNA"/>
</dbReference>
<proteinExistence type="predicted"/>
<dbReference type="OrthoDB" id="10071381at2759"/>
<dbReference type="PANTHER" id="PTHR12585:SF64">
    <property type="entry name" value="SISTER CHROMATID COHESION 1 PROTEIN 1"/>
    <property type="match status" value="1"/>
</dbReference>
<dbReference type="Pfam" id="PF04825">
    <property type="entry name" value="Rad21_Rec8_N"/>
    <property type="match status" value="1"/>
</dbReference>
<protein>
    <submittedName>
        <fullName evidence="4">Cohesion protein</fullName>
    </submittedName>
</protein>
<comment type="caution">
    <text evidence="4">The sequence shown here is derived from an EMBL/GenBank/DDBJ whole genome shotgun (WGS) entry which is preliminary data.</text>
</comment>